<gene>
    <name evidence="1" type="ordered locus">Plabr_1118</name>
</gene>
<evidence type="ECO:0000313" key="2">
    <source>
        <dbReference type="Proteomes" id="UP000006860"/>
    </source>
</evidence>
<dbReference type="EMBL" id="CP002546">
    <property type="protein sequence ID" value="ADY58735.1"/>
    <property type="molecule type" value="Genomic_DNA"/>
</dbReference>
<dbReference type="Proteomes" id="UP000006860">
    <property type="component" value="Chromosome"/>
</dbReference>
<sequence length="242" mass="27347">MTQQTEEQFVVVCHTGRDPKIVPVPKSFDYSHKKTLVKRADRSLPYPKYLMKGVPRGIAVCCDDSGALKRLPVNRWGIIGDFVVCRTFSATNRGLKHEDAESAVRHLTEEYGYLRPDCGVCNISHGGVGFWGPHVKAPHQLEQDGREFDPDLHFTGVYNEPEVTFINWLTSHFSQNVVAAHAYSPFPKCFSLELQFGASEQDQERMQECLGLYENAFTKRGKLKTALHQHPPKHMSRSSVAC</sequence>
<dbReference type="KEGG" id="pbs:Plabr_1118"/>
<reference evidence="2" key="1">
    <citation type="submission" date="2011-02" db="EMBL/GenBank/DDBJ databases">
        <title>The complete genome of Planctomyces brasiliensis DSM 5305.</title>
        <authorList>
            <person name="Lucas S."/>
            <person name="Copeland A."/>
            <person name="Lapidus A."/>
            <person name="Bruce D."/>
            <person name="Goodwin L."/>
            <person name="Pitluck S."/>
            <person name="Kyrpides N."/>
            <person name="Mavromatis K."/>
            <person name="Pagani I."/>
            <person name="Ivanova N."/>
            <person name="Ovchinnikova G."/>
            <person name="Lu M."/>
            <person name="Detter J.C."/>
            <person name="Han C."/>
            <person name="Land M."/>
            <person name="Hauser L."/>
            <person name="Markowitz V."/>
            <person name="Cheng J.-F."/>
            <person name="Hugenholtz P."/>
            <person name="Woyke T."/>
            <person name="Wu D."/>
            <person name="Tindall B."/>
            <person name="Pomrenke H.G."/>
            <person name="Brambilla E."/>
            <person name="Klenk H.-P."/>
            <person name="Eisen J.A."/>
        </authorList>
    </citation>
    <scope>NUCLEOTIDE SEQUENCE [LARGE SCALE GENOMIC DNA]</scope>
    <source>
        <strain evidence="2">ATCC 49424 / DSM 5305 / JCM 21570 / NBRC 103401 / IFAM 1448</strain>
    </source>
</reference>
<organism evidence="1 2">
    <name type="scientific">Rubinisphaera brasiliensis (strain ATCC 49424 / DSM 5305 / JCM 21570 / IAM 15109 / NBRC 103401 / IFAM 1448)</name>
    <name type="common">Planctomyces brasiliensis</name>
    <dbReference type="NCBI Taxonomy" id="756272"/>
    <lineage>
        <taxon>Bacteria</taxon>
        <taxon>Pseudomonadati</taxon>
        <taxon>Planctomycetota</taxon>
        <taxon>Planctomycetia</taxon>
        <taxon>Planctomycetales</taxon>
        <taxon>Planctomycetaceae</taxon>
        <taxon>Rubinisphaera</taxon>
    </lineage>
</organism>
<name>F0SKR5_RUBBR</name>
<dbReference type="HOGENOM" id="CLU_1146517_0_0_0"/>
<proteinExistence type="predicted"/>
<accession>F0SKR5</accession>
<keyword evidence="2" id="KW-1185">Reference proteome</keyword>
<dbReference type="AlphaFoldDB" id="F0SKR5"/>
<protein>
    <submittedName>
        <fullName evidence="1">Uncharacterized protein</fullName>
    </submittedName>
</protein>
<evidence type="ECO:0000313" key="1">
    <source>
        <dbReference type="EMBL" id="ADY58735.1"/>
    </source>
</evidence>
<dbReference type="STRING" id="756272.Plabr_1118"/>